<evidence type="ECO:0000256" key="1">
    <source>
        <dbReference type="ARBA" id="ARBA00001966"/>
    </source>
</evidence>
<dbReference type="InterPro" id="IPR006638">
    <property type="entry name" value="Elp3/MiaA/NifB-like_rSAM"/>
</dbReference>
<evidence type="ECO:0000313" key="9">
    <source>
        <dbReference type="Proteomes" id="UP000178526"/>
    </source>
</evidence>
<dbReference type="InterPro" id="IPR036724">
    <property type="entry name" value="Cobalamin-bd_sf"/>
</dbReference>
<sequence>MEKPHILLINPWIYDFAAHDLWMKPLGLLYIASVLREEGYKISFIDCLDRYNTELLKLQNLERPKNKKYGSGHFLRTEVRKPDILKDIPRRYCRYGITEEIFIEELKKISHPDAILVTSMMTYWYPGVFRAIELLKDKFPNTPVILGGIYATLCHDHALNNSGADFVFNGNDINGTLALINKLTGIENQFRYSISELPSPAFDLYQNIDYACISTSFGCPYQCTYCASKLLYPDFIQRKPESVVSEIEYFYQKLGIKNFAFYDDALLVNSDKHIEIILDEVIKLNLYPYFHTPNGIHPRLITASLAQKLFLSGFKTLRLSLETTNKKLQIETGNKVTSEEFEEALKILKTAGFGKDGLGAYIFMGYPGKEKEEVNDSINYVTQKGIRPFLVEYSPIPGTFEWNRMIEKGIIEGNIDPLFHNNSVFLRKFLSWEESDLQKIKAMVRKGQHSA</sequence>
<dbReference type="PROSITE" id="PS51332">
    <property type="entry name" value="B12_BINDING"/>
    <property type="match status" value="1"/>
</dbReference>
<evidence type="ECO:0000259" key="7">
    <source>
        <dbReference type="PROSITE" id="PS51918"/>
    </source>
</evidence>
<dbReference type="GO" id="GO:0051539">
    <property type="term" value="F:4 iron, 4 sulfur cluster binding"/>
    <property type="evidence" value="ECO:0007669"/>
    <property type="project" value="UniProtKB-KW"/>
</dbReference>
<dbReference type="PANTHER" id="PTHR43409">
    <property type="entry name" value="ANAEROBIC MAGNESIUM-PROTOPORPHYRIN IX MONOMETHYL ESTER CYCLASE-RELATED"/>
    <property type="match status" value="1"/>
</dbReference>
<keyword evidence="4" id="KW-0408">Iron</keyword>
<dbReference type="Gene3D" id="3.40.50.280">
    <property type="entry name" value="Cobalamin-binding domain"/>
    <property type="match status" value="1"/>
</dbReference>
<accession>A0A1F7RM74</accession>
<dbReference type="InterPro" id="IPR058240">
    <property type="entry name" value="rSAM_sf"/>
</dbReference>
<dbReference type="GO" id="GO:0005829">
    <property type="term" value="C:cytosol"/>
    <property type="evidence" value="ECO:0007669"/>
    <property type="project" value="TreeGrafter"/>
</dbReference>
<dbReference type="PANTHER" id="PTHR43409:SF15">
    <property type="entry name" value="PUTATIVE-RELATED"/>
    <property type="match status" value="1"/>
</dbReference>
<keyword evidence="2" id="KW-0949">S-adenosyl-L-methionine</keyword>
<evidence type="ECO:0000313" key="8">
    <source>
        <dbReference type="EMBL" id="OGL42551.1"/>
    </source>
</evidence>
<dbReference type="InterPro" id="IPR051198">
    <property type="entry name" value="BchE-like"/>
</dbReference>
<organism evidence="8 9">
    <name type="scientific">Candidatus Schekmanbacteria bacterium GWA2_38_11</name>
    <dbReference type="NCBI Taxonomy" id="1817876"/>
    <lineage>
        <taxon>Bacteria</taxon>
        <taxon>Candidatus Schekmaniibacteriota</taxon>
    </lineage>
</organism>
<gene>
    <name evidence="8" type="ORF">A2042_04180</name>
</gene>
<dbReference type="SUPFAM" id="SSF102114">
    <property type="entry name" value="Radical SAM enzymes"/>
    <property type="match status" value="1"/>
</dbReference>
<dbReference type="SFLD" id="SFLDS00029">
    <property type="entry name" value="Radical_SAM"/>
    <property type="match status" value="1"/>
</dbReference>
<reference evidence="8 9" key="1">
    <citation type="journal article" date="2016" name="Nat. Commun.">
        <title>Thousands of microbial genomes shed light on interconnected biogeochemical processes in an aquifer system.</title>
        <authorList>
            <person name="Anantharaman K."/>
            <person name="Brown C.T."/>
            <person name="Hug L.A."/>
            <person name="Sharon I."/>
            <person name="Castelle C.J."/>
            <person name="Probst A.J."/>
            <person name="Thomas B.C."/>
            <person name="Singh A."/>
            <person name="Wilkins M.J."/>
            <person name="Karaoz U."/>
            <person name="Brodie E.L."/>
            <person name="Williams K.H."/>
            <person name="Hubbard S.S."/>
            <person name="Banfield J.F."/>
        </authorList>
    </citation>
    <scope>NUCLEOTIDE SEQUENCE [LARGE SCALE GENOMIC DNA]</scope>
</reference>
<dbReference type="GO" id="GO:0031419">
    <property type="term" value="F:cobalamin binding"/>
    <property type="evidence" value="ECO:0007669"/>
    <property type="project" value="InterPro"/>
</dbReference>
<proteinExistence type="predicted"/>
<name>A0A1F7RM74_9BACT</name>
<protein>
    <submittedName>
        <fullName evidence="8">Uncharacterized protein</fullName>
    </submittedName>
</protein>
<dbReference type="SUPFAM" id="SSF52242">
    <property type="entry name" value="Cobalamin (vitamin B12)-binding domain"/>
    <property type="match status" value="1"/>
</dbReference>
<dbReference type="EMBL" id="MGDB01000039">
    <property type="protein sequence ID" value="OGL42551.1"/>
    <property type="molecule type" value="Genomic_DNA"/>
</dbReference>
<dbReference type="InterPro" id="IPR034466">
    <property type="entry name" value="Methyltransferase_Class_B"/>
</dbReference>
<feature type="domain" description="B12-binding" evidence="6">
    <location>
        <begin position="10"/>
        <end position="190"/>
    </location>
</feature>
<feature type="domain" description="Radical SAM core" evidence="7">
    <location>
        <begin position="205"/>
        <end position="434"/>
    </location>
</feature>
<comment type="caution">
    <text evidence="8">The sequence shown here is derived from an EMBL/GenBank/DDBJ whole genome shotgun (WGS) entry which is preliminary data.</text>
</comment>
<evidence type="ECO:0000256" key="3">
    <source>
        <dbReference type="ARBA" id="ARBA00022723"/>
    </source>
</evidence>
<keyword evidence="3" id="KW-0479">Metal-binding</keyword>
<dbReference type="SMART" id="SM00729">
    <property type="entry name" value="Elp3"/>
    <property type="match status" value="1"/>
</dbReference>
<dbReference type="Pfam" id="PF04055">
    <property type="entry name" value="Radical_SAM"/>
    <property type="match status" value="1"/>
</dbReference>
<dbReference type="CDD" id="cd01335">
    <property type="entry name" value="Radical_SAM"/>
    <property type="match status" value="1"/>
</dbReference>
<dbReference type="PROSITE" id="PS51918">
    <property type="entry name" value="RADICAL_SAM"/>
    <property type="match status" value="1"/>
</dbReference>
<dbReference type="GO" id="GO:0003824">
    <property type="term" value="F:catalytic activity"/>
    <property type="evidence" value="ECO:0007669"/>
    <property type="project" value="InterPro"/>
</dbReference>
<comment type="cofactor">
    <cofactor evidence="1">
        <name>[4Fe-4S] cluster</name>
        <dbReference type="ChEBI" id="CHEBI:49883"/>
    </cofactor>
</comment>
<dbReference type="Gene3D" id="3.80.30.20">
    <property type="entry name" value="tm_1862 like domain"/>
    <property type="match status" value="1"/>
</dbReference>
<dbReference type="AlphaFoldDB" id="A0A1F7RM74"/>
<dbReference type="SFLD" id="SFLDG01082">
    <property type="entry name" value="B12-binding_domain_containing"/>
    <property type="match status" value="1"/>
</dbReference>
<dbReference type="InterPro" id="IPR006158">
    <property type="entry name" value="Cobalamin-bd"/>
</dbReference>
<evidence type="ECO:0000256" key="4">
    <source>
        <dbReference type="ARBA" id="ARBA00023004"/>
    </source>
</evidence>
<dbReference type="SFLD" id="SFLDG01123">
    <property type="entry name" value="methyltransferase_(Class_B)"/>
    <property type="match status" value="1"/>
</dbReference>
<evidence type="ECO:0000256" key="5">
    <source>
        <dbReference type="ARBA" id="ARBA00023014"/>
    </source>
</evidence>
<keyword evidence="5" id="KW-0411">Iron-sulfur</keyword>
<evidence type="ECO:0000259" key="6">
    <source>
        <dbReference type="PROSITE" id="PS51332"/>
    </source>
</evidence>
<dbReference type="GO" id="GO:0046872">
    <property type="term" value="F:metal ion binding"/>
    <property type="evidence" value="ECO:0007669"/>
    <property type="project" value="UniProtKB-KW"/>
</dbReference>
<dbReference type="Proteomes" id="UP000178526">
    <property type="component" value="Unassembled WGS sequence"/>
</dbReference>
<dbReference type="InterPro" id="IPR007197">
    <property type="entry name" value="rSAM"/>
</dbReference>
<dbReference type="InterPro" id="IPR023404">
    <property type="entry name" value="rSAM_horseshoe"/>
</dbReference>
<evidence type="ECO:0000256" key="2">
    <source>
        <dbReference type="ARBA" id="ARBA00022691"/>
    </source>
</evidence>